<feature type="transmembrane region" description="Helical" evidence="9">
    <location>
        <begin position="352"/>
        <end position="370"/>
    </location>
</feature>
<proteinExistence type="predicted"/>
<evidence type="ECO:0000256" key="7">
    <source>
        <dbReference type="ARBA" id="ARBA00022989"/>
    </source>
</evidence>
<evidence type="ECO:0000256" key="8">
    <source>
        <dbReference type="ARBA" id="ARBA00023136"/>
    </source>
</evidence>
<keyword evidence="5" id="KW-0598">Phosphotransferase system</keyword>
<evidence type="ECO:0000256" key="1">
    <source>
        <dbReference type="ARBA" id="ARBA00004651"/>
    </source>
</evidence>
<dbReference type="PANTHER" id="PTHR37324:SF2">
    <property type="entry name" value="PTS SYSTEM GALACTITOL-SPECIFIC EIIC COMPONENT"/>
    <property type="match status" value="1"/>
</dbReference>
<comment type="caution">
    <text evidence="11">The sequence shown here is derived from an EMBL/GenBank/DDBJ whole genome shotgun (WGS) entry which is preliminary data.</text>
</comment>
<dbReference type="GO" id="GO:0005886">
    <property type="term" value="C:plasma membrane"/>
    <property type="evidence" value="ECO:0007669"/>
    <property type="project" value="UniProtKB-SubCell"/>
</dbReference>
<feature type="transmembrane region" description="Helical" evidence="9">
    <location>
        <begin position="40"/>
        <end position="60"/>
    </location>
</feature>
<dbReference type="EMBL" id="PVXN01000053">
    <property type="protein sequence ID" value="PRR71005.1"/>
    <property type="molecule type" value="Genomic_DNA"/>
</dbReference>
<dbReference type="OrthoDB" id="9787936at2"/>
<dbReference type="GO" id="GO:0015577">
    <property type="term" value="F:galactitol transmembrane transporter activity"/>
    <property type="evidence" value="ECO:0007669"/>
    <property type="project" value="InterPro"/>
</dbReference>
<reference evidence="11 12" key="1">
    <citation type="submission" date="2018-03" db="EMBL/GenBank/DDBJ databases">
        <title>Genome sequence of Clostridium thermopalmarium DSM 5974.</title>
        <authorList>
            <person name="Poehlein A."/>
            <person name="Daniel R."/>
        </authorList>
    </citation>
    <scope>NUCLEOTIDE SEQUENCE [LARGE SCALE GENOMIC DNA]</scope>
    <source>
        <strain evidence="11 12">DSM 5974</strain>
    </source>
</reference>
<dbReference type="PROSITE" id="PS51104">
    <property type="entry name" value="PTS_EIIC_TYPE_2"/>
    <property type="match status" value="1"/>
</dbReference>
<dbReference type="Proteomes" id="UP000239614">
    <property type="component" value="Unassembled WGS sequence"/>
</dbReference>
<evidence type="ECO:0000256" key="3">
    <source>
        <dbReference type="ARBA" id="ARBA00022475"/>
    </source>
</evidence>
<dbReference type="InterPro" id="IPR004703">
    <property type="entry name" value="PTS_sugar-sp_permease"/>
</dbReference>
<keyword evidence="12" id="KW-1185">Reference proteome</keyword>
<gene>
    <name evidence="11" type="primary">gatC_2</name>
    <name evidence="11" type="ORF">CPAL_21050</name>
</gene>
<feature type="domain" description="PTS EIIC type-2" evidence="10">
    <location>
        <begin position="5"/>
        <end position="434"/>
    </location>
</feature>
<evidence type="ECO:0000256" key="6">
    <source>
        <dbReference type="ARBA" id="ARBA00022692"/>
    </source>
</evidence>
<keyword evidence="3" id="KW-1003">Cell membrane</keyword>
<accession>A0A2T0APS0</accession>
<feature type="transmembrane region" description="Helical" evidence="9">
    <location>
        <begin position="217"/>
        <end position="239"/>
    </location>
</feature>
<feature type="transmembrane region" description="Helical" evidence="9">
    <location>
        <begin position="416"/>
        <end position="435"/>
    </location>
</feature>
<evidence type="ECO:0000256" key="5">
    <source>
        <dbReference type="ARBA" id="ARBA00022683"/>
    </source>
</evidence>
<feature type="transmembrane region" description="Helical" evidence="9">
    <location>
        <begin position="177"/>
        <end position="197"/>
    </location>
</feature>
<dbReference type="PANTHER" id="PTHR37324">
    <property type="entry name" value="PTS SYSTEM GALACTITOL-SPECIFIC EIIC COMPONENT"/>
    <property type="match status" value="1"/>
</dbReference>
<evidence type="ECO:0000259" key="10">
    <source>
        <dbReference type="PROSITE" id="PS51104"/>
    </source>
</evidence>
<sequence length="449" mass="47776">MLKVIQYIVDMGASVMLPIVIAIISICIGVKVGKAIRSGLMIGVGFVGMGLIVDMMNAQLGPAAQAMSEKFGLSLSVVDIGWPGASPMTWASNIAIVAIPIAILVNLFMLLAKMTKTVNIDIWNIWHMTFTGAIAYAVTGSYWIGILGVVFHAAIAYKLGDLWAPLMTDYFELDGLTVPHGTSAYMAPIACLVDVVIDKIPGVKNVDITADSLQEKVGVLGEPIVIGGILGAVIGFLAGYSPKEALPLGVNMSAVMVLMPKAVKCIMEGLMPLSERAKEILTKKFGSSEFYIGLDPAILLGDAQVVTTGLIFIPLTLLIAIIVPGNRVLPFGDLATISFFIAIAVAVHKGNIFRTLLSGSAIMYMTIWIANQTIPWMTALAKTTGTTDGKNLVAALDQGGSPITYIYTEIFTKENVIGAVVIAVIYVICLLFTINHSKKRAEVLKAAEE</sequence>
<keyword evidence="4" id="KW-0762">Sugar transport</keyword>
<feature type="transmembrane region" description="Helical" evidence="9">
    <location>
        <begin position="297"/>
        <end position="322"/>
    </location>
</feature>
<evidence type="ECO:0000256" key="9">
    <source>
        <dbReference type="SAM" id="Phobius"/>
    </source>
</evidence>
<dbReference type="InterPro" id="IPR013853">
    <property type="entry name" value="EIIC-GAT"/>
</dbReference>
<keyword evidence="8 9" id="KW-0472">Membrane</keyword>
<evidence type="ECO:0000313" key="12">
    <source>
        <dbReference type="Proteomes" id="UP000239614"/>
    </source>
</evidence>
<keyword evidence="2" id="KW-0813">Transport</keyword>
<keyword evidence="7 9" id="KW-1133">Transmembrane helix</keyword>
<dbReference type="RefSeq" id="WP_106024575.1">
    <property type="nucleotide sequence ID" value="NZ_PVXN01000053.1"/>
</dbReference>
<feature type="transmembrane region" description="Helical" evidence="9">
    <location>
        <begin position="328"/>
        <end position="347"/>
    </location>
</feature>
<comment type="subcellular location">
    <subcellularLocation>
        <location evidence="1">Cell membrane</location>
        <topology evidence="1">Multi-pass membrane protein</topology>
    </subcellularLocation>
</comment>
<evidence type="ECO:0000256" key="4">
    <source>
        <dbReference type="ARBA" id="ARBA00022597"/>
    </source>
</evidence>
<dbReference type="PIRSF" id="PIRSF006304">
    <property type="entry name" value="GatC"/>
    <property type="match status" value="1"/>
</dbReference>
<feature type="transmembrane region" description="Helical" evidence="9">
    <location>
        <begin position="133"/>
        <end position="157"/>
    </location>
</feature>
<dbReference type="AlphaFoldDB" id="A0A2T0APS0"/>
<keyword evidence="6 9" id="KW-0812">Transmembrane</keyword>
<protein>
    <submittedName>
        <fullName evidence="11">Galactitol permease IIC component</fullName>
    </submittedName>
</protein>
<evidence type="ECO:0000313" key="11">
    <source>
        <dbReference type="EMBL" id="PRR71005.1"/>
    </source>
</evidence>
<evidence type="ECO:0000256" key="2">
    <source>
        <dbReference type="ARBA" id="ARBA00022448"/>
    </source>
</evidence>
<feature type="transmembrane region" description="Helical" evidence="9">
    <location>
        <begin position="6"/>
        <end position="28"/>
    </location>
</feature>
<dbReference type="InterPro" id="IPR013014">
    <property type="entry name" value="PTS_EIIC_2"/>
</dbReference>
<dbReference type="GO" id="GO:0009401">
    <property type="term" value="P:phosphoenolpyruvate-dependent sugar phosphotransferase system"/>
    <property type="evidence" value="ECO:0007669"/>
    <property type="project" value="UniProtKB-KW"/>
</dbReference>
<name>A0A2T0APS0_9CLOT</name>
<dbReference type="Pfam" id="PF03611">
    <property type="entry name" value="EIIC-GAT"/>
    <property type="match status" value="1"/>
</dbReference>
<feature type="transmembrane region" description="Helical" evidence="9">
    <location>
        <begin position="90"/>
        <end position="112"/>
    </location>
</feature>
<organism evidence="11 12">
    <name type="scientific">Clostridium thermopalmarium DSM 5974</name>
    <dbReference type="NCBI Taxonomy" id="1121340"/>
    <lineage>
        <taxon>Bacteria</taxon>
        <taxon>Bacillati</taxon>
        <taxon>Bacillota</taxon>
        <taxon>Clostridia</taxon>
        <taxon>Eubacteriales</taxon>
        <taxon>Clostridiaceae</taxon>
        <taxon>Clostridium</taxon>
    </lineage>
</organism>